<keyword evidence="3" id="KW-0378">Hydrolase</keyword>
<organism evidence="3 4">
    <name type="scientific">Flagellimonas yonaguniensis</name>
    <dbReference type="NCBI Taxonomy" id="3031325"/>
    <lineage>
        <taxon>Bacteria</taxon>
        <taxon>Pseudomonadati</taxon>
        <taxon>Bacteroidota</taxon>
        <taxon>Flavobacteriia</taxon>
        <taxon>Flavobacteriales</taxon>
        <taxon>Flavobacteriaceae</taxon>
        <taxon>Flagellimonas</taxon>
    </lineage>
</organism>
<dbReference type="InterPro" id="IPR001466">
    <property type="entry name" value="Beta-lactam-related"/>
</dbReference>
<keyword evidence="1" id="KW-0732">Signal</keyword>
<dbReference type="Pfam" id="PF00144">
    <property type="entry name" value="Beta-lactamase"/>
    <property type="match status" value="1"/>
</dbReference>
<dbReference type="RefSeq" id="WP_275615646.1">
    <property type="nucleotide sequence ID" value="NZ_JARFVB010000004.1"/>
</dbReference>
<feature type="domain" description="Beta-lactamase-related" evidence="2">
    <location>
        <begin position="29"/>
        <end position="135"/>
    </location>
</feature>
<keyword evidence="4" id="KW-1185">Reference proteome</keyword>
<evidence type="ECO:0000313" key="3">
    <source>
        <dbReference type="EMBL" id="MDF0716417.1"/>
    </source>
</evidence>
<proteinExistence type="predicted"/>
<dbReference type="SUPFAM" id="SSF56601">
    <property type="entry name" value="beta-lactamase/transpeptidase-like"/>
    <property type="match status" value="1"/>
</dbReference>
<protein>
    <submittedName>
        <fullName evidence="3">Serine hydrolase</fullName>
    </submittedName>
</protein>
<dbReference type="GO" id="GO:0016787">
    <property type="term" value="F:hydrolase activity"/>
    <property type="evidence" value="ECO:0007669"/>
    <property type="project" value="UniProtKB-KW"/>
</dbReference>
<dbReference type="InterPro" id="IPR050789">
    <property type="entry name" value="Diverse_Enzym_Activities"/>
</dbReference>
<dbReference type="PROSITE" id="PS51257">
    <property type="entry name" value="PROKAR_LIPOPROTEIN"/>
    <property type="match status" value="1"/>
</dbReference>
<accession>A0ABT5XYZ6</accession>
<comment type="caution">
    <text evidence="3">The sequence shown here is derived from an EMBL/GenBank/DDBJ whole genome shotgun (WGS) entry which is preliminary data.</text>
</comment>
<gene>
    <name evidence="3" type="ORF">PY092_09680</name>
</gene>
<evidence type="ECO:0000313" key="4">
    <source>
        <dbReference type="Proteomes" id="UP001221366"/>
    </source>
</evidence>
<dbReference type="EMBL" id="JARFVB010000004">
    <property type="protein sequence ID" value="MDF0716417.1"/>
    <property type="molecule type" value="Genomic_DNA"/>
</dbReference>
<reference evidence="3 4" key="1">
    <citation type="submission" date="2023-03" db="EMBL/GenBank/DDBJ databases">
        <title>Muricauda XX sp. nov. and Muricauda XXX sp. nov., two novel species isolated from Okinawa Trough.</title>
        <authorList>
            <person name="Cao W."/>
            <person name="Deng X."/>
        </authorList>
    </citation>
    <scope>NUCLEOTIDE SEQUENCE [LARGE SCALE GENOMIC DNA]</scope>
    <source>
        <strain evidence="3 4">334s03</strain>
    </source>
</reference>
<sequence length="162" mass="18395">MRNSLPMVLLFFLSLSCFGQQQISKDIEKLFYAQLEKGNIKNAFLHVYSKSKGIDIQLADSEHNTEDPMTIDNPIYTASITKMLTAAAIGILKDDMKLNFEDKIYRYLPEPLMANLHVFGGKEYSKDITIAHLLDKPGKLTHLRRMKLTMANGLPRFDLSLG</sequence>
<feature type="chain" id="PRO_5047255993" evidence="1">
    <location>
        <begin position="20"/>
        <end position="162"/>
    </location>
</feature>
<name>A0ABT5XYZ6_9FLAO</name>
<dbReference type="InterPro" id="IPR012338">
    <property type="entry name" value="Beta-lactam/transpept-like"/>
</dbReference>
<dbReference type="Gene3D" id="3.40.710.10">
    <property type="entry name" value="DD-peptidase/beta-lactamase superfamily"/>
    <property type="match status" value="1"/>
</dbReference>
<feature type="signal peptide" evidence="1">
    <location>
        <begin position="1"/>
        <end position="19"/>
    </location>
</feature>
<dbReference type="Proteomes" id="UP001221366">
    <property type="component" value="Unassembled WGS sequence"/>
</dbReference>
<dbReference type="PANTHER" id="PTHR43283">
    <property type="entry name" value="BETA-LACTAMASE-RELATED"/>
    <property type="match status" value="1"/>
</dbReference>
<evidence type="ECO:0000256" key="1">
    <source>
        <dbReference type="SAM" id="SignalP"/>
    </source>
</evidence>
<evidence type="ECO:0000259" key="2">
    <source>
        <dbReference type="Pfam" id="PF00144"/>
    </source>
</evidence>